<organism evidence="1 2">
    <name type="scientific">Nelumbo nucifera</name>
    <name type="common">Sacred lotus</name>
    <dbReference type="NCBI Taxonomy" id="4432"/>
    <lineage>
        <taxon>Eukaryota</taxon>
        <taxon>Viridiplantae</taxon>
        <taxon>Streptophyta</taxon>
        <taxon>Embryophyta</taxon>
        <taxon>Tracheophyta</taxon>
        <taxon>Spermatophyta</taxon>
        <taxon>Magnoliopsida</taxon>
        <taxon>Proteales</taxon>
        <taxon>Nelumbonaceae</taxon>
        <taxon>Nelumbo</taxon>
    </lineage>
</organism>
<gene>
    <name evidence="1" type="ORF">HUJ06_002742</name>
</gene>
<comment type="caution">
    <text evidence="1">The sequence shown here is derived from an EMBL/GenBank/DDBJ whole genome shotgun (WGS) entry which is preliminary data.</text>
</comment>
<name>A0A822ZHA0_NELNU</name>
<reference evidence="1 2" key="1">
    <citation type="journal article" date="2020" name="Mol. Biol. Evol.">
        <title>Distinct Expression and Methylation Patterns for Genes with Different Fates following a Single Whole-Genome Duplication in Flowering Plants.</title>
        <authorList>
            <person name="Shi T."/>
            <person name="Rahmani R.S."/>
            <person name="Gugger P.F."/>
            <person name="Wang M."/>
            <person name="Li H."/>
            <person name="Zhang Y."/>
            <person name="Li Z."/>
            <person name="Wang Q."/>
            <person name="Van de Peer Y."/>
            <person name="Marchal K."/>
            <person name="Chen J."/>
        </authorList>
    </citation>
    <scope>NUCLEOTIDE SEQUENCE [LARGE SCALE GENOMIC DNA]</scope>
    <source>
        <tissue evidence="1">Leaf</tissue>
    </source>
</reference>
<dbReference type="EMBL" id="DUZY01000007">
    <property type="protein sequence ID" value="DAD44512.1"/>
    <property type="molecule type" value="Genomic_DNA"/>
</dbReference>
<dbReference type="Proteomes" id="UP000607653">
    <property type="component" value="Unassembled WGS sequence"/>
</dbReference>
<evidence type="ECO:0000313" key="1">
    <source>
        <dbReference type="EMBL" id="DAD44512.1"/>
    </source>
</evidence>
<sequence length="170" mass="19534">MEYRYRARKEGISHLFTARPCYRKFVLVAKANCIDMDLGGCNLRISGGNGLGGHIMVRTQNRSHLFALCRPSSTCLVFGILLNPDHNFQNRASPPSTFLPPFPTLLLHYFYKNYGCWERSQLGVRSIWGCRIKARKELQVNDFDCEGVDLCWYGNLCIIQIAYSMIEEQE</sequence>
<dbReference type="AlphaFoldDB" id="A0A822ZHA0"/>
<protein>
    <submittedName>
        <fullName evidence="1">Uncharacterized protein</fullName>
    </submittedName>
</protein>
<proteinExistence type="predicted"/>
<accession>A0A822ZHA0</accession>
<keyword evidence="2" id="KW-1185">Reference proteome</keyword>
<evidence type="ECO:0000313" key="2">
    <source>
        <dbReference type="Proteomes" id="UP000607653"/>
    </source>
</evidence>